<sequence>MNIEAWTSSTMSNLRVYFNESYKAGGVGYFGLAGVYVSHTLVEEGTNAALPYYPDFWKHYKSSDGF</sequence>
<gene>
    <name evidence="1" type="ORF">Plil01_000491700</name>
</gene>
<organism evidence="1 2">
    <name type="scientific">Phytophthora lilii</name>
    <dbReference type="NCBI Taxonomy" id="2077276"/>
    <lineage>
        <taxon>Eukaryota</taxon>
        <taxon>Sar</taxon>
        <taxon>Stramenopiles</taxon>
        <taxon>Oomycota</taxon>
        <taxon>Peronosporomycetes</taxon>
        <taxon>Peronosporales</taxon>
        <taxon>Peronosporaceae</taxon>
        <taxon>Phytophthora</taxon>
    </lineage>
</organism>
<protein>
    <submittedName>
        <fullName evidence="1">Unnamed protein product</fullName>
    </submittedName>
</protein>
<dbReference type="OrthoDB" id="2150267at2759"/>
<reference evidence="1" key="1">
    <citation type="submission" date="2023-04" db="EMBL/GenBank/DDBJ databases">
        <title>Phytophthora lilii NBRC 32176.</title>
        <authorList>
            <person name="Ichikawa N."/>
            <person name="Sato H."/>
            <person name="Tonouchi N."/>
        </authorList>
    </citation>
    <scope>NUCLEOTIDE SEQUENCE</scope>
    <source>
        <strain evidence="1">NBRC 32176</strain>
    </source>
</reference>
<dbReference type="EMBL" id="BSXW01000205">
    <property type="protein sequence ID" value="GMF14738.1"/>
    <property type="molecule type" value="Genomic_DNA"/>
</dbReference>
<accession>A0A9W6TK12</accession>
<evidence type="ECO:0000313" key="1">
    <source>
        <dbReference type="EMBL" id="GMF14738.1"/>
    </source>
</evidence>
<evidence type="ECO:0000313" key="2">
    <source>
        <dbReference type="Proteomes" id="UP001165083"/>
    </source>
</evidence>
<proteinExistence type="predicted"/>
<dbReference type="Proteomes" id="UP001165083">
    <property type="component" value="Unassembled WGS sequence"/>
</dbReference>
<dbReference type="AlphaFoldDB" id="A0A9W6TK12"/>
<comment type="caution">
    <text evidence="1">The sequence shown here is derived from an EMBL/GenBank/DDBJ whole genome shotgun (WGS) entry which is preliminary data.</text>
</comment>
<keyword evidence="2" id="KW-1185">Reference proteome</keyword>
<name>A0A9W6TK12_9STRA</name>